<dbReference type="OrthoDB" id="6632372at2759"/>
<feature type="domain" description="Tubulin/FtsZ 2-layer sandwich" evidence="15">
    <location>
        <begin position="251"/>
        <end position="396"/>
    </location>
</feature>
<dbReference type="EMBL" id="QKKF02002284">
    <property type="protein sequence ID" value="RZF48451.1"/>
    <property type="molecule type" value="Genomic_DNA"/>
</dbReference>
<evidence type="ECO:0000256" key="1">
    <source>
        <dbReference type="ARBA" id="ARBA00001946"/>
    </source>
</evidence>
<comment type="cofactor">
    <cofactor evidence="1">
        <name>Mg(2+)</name>
        <dbReference type="ChEBI" id="CHEBI:18420"/>
    </cofactor>
</comment>
<dbReference type="Pfam" id="PF00091">
    <property type="entry name" value="Tubulin"/>
    <property type="match status" value="1"/>
</dbReference>
<keyword evidence="9" id="KW-0460">Magnesium</keyword>
<dbReference type="InterPro" id="IPR023123">
    <property type="entry name" value="Tubulin_C"/>
</dbReference>
<dbReference type="FunFam" id="3.40.50.1440:FF:000007">
    <property type="entry name" value="Tubulin alpha chain"/>
    <property type="match status" value="1"/>
</dbReference>
<dbReference type="GO" id="GO:0007017">
    <property type="term" value="P:microtubule-based process"/>
    <property type="evidence" value="ECO:0007669"/>
    <property type="project" value="InterPro"/>
</dbReference>
<dbReference type="PANTHER" id="PTHR11588">
    <property type="entry name" value="TUBULIN"/>
    <property type="match status" value="1"/>
</dbReference>
<dbReference type="SMART" id="SM00865">
    <property type="entry name" value="Tubulin_C"/>
    <property type="match status" value="1"/>
</dbReference>
<dbReference type="PROSITE" id="PS00227">
    <property type="entry name" value="TUBULIN"/>
    <property type="match status" value="1"/>
</dbReference>
<evidence type="ECO:0000256" key="4">
    <source>
        <dbReference type="ARBA" id="ARBA00022490"/>
    </source>
</evidence>
<proteinExistence type="inferred from homology"/>
<gene>
    <name evidence="16" type="ORF">LSTR_LSTR007936</name>
</gene>
<feature type="domain" description="Tubulin/FtsZ GTPase" evidence="14">
    <location>
        <begin position="52"/>
        <end position="249"/>
    </location>
</feature>
<evidence type="ECO:0000256" key="13">
    <source>
        <dbReference type="RuleBase" id="RU000352"/>
    </source>
</evidence>
<accession>A0A482XUF3</accession>
<dbReference type="FunFam" id="3.30.1330.20:FF:000001">
    <property type="entry name" value="Tubulin alpha chain"/>
    <property type="match status" value="1"/>
</dbReference>
<dbReference type="SUPFAM" id="SSF55307">
    <property type="entry name" value="Tubulin C-terminal domain-like"/>
    <property type="match status" value="1"/>
</dbReference>
<keyword evidence="5 13" id="KW-0493">Microtubule</keyword>
<reference evidence="16 17" key="1">
    <citation type="journal article" date="2017" name="Gigascience">
        <title>Genome sequence of the small brown planthopper, Laodelphax striatellus.</title>
        <authorList>
            <person name="Zhu J."/>
            <person name="Jiang F."/>
            <person name="Wang X."/>
            <person name="Yang P."/>
            <person name="Bao Y."/>
            <person name="Zhao W."/>
            <person name="Wang W."/>
            <person name="Lu H."/>
            <person name="Wang Q."/>
            <person name="Cui N."/>
            <person name="Li J."/>
            <person name="Chen X."/>
            <person name="Luo L."/>
            <person name="Yu J."/>
            <person name="Kang L."/>
            <person name="Cui F."/>
        </authorList>
    </citation>
    <scope>NUCLEOTIDE SEQUENCE [LARGE SCALE GENOMIC DNA]</scope>
    <source>
        <strain evidence="16">Lst14</strain>
    </source>
</reference>
<comment type="subcellular location">
    <subcellularLocation>
        <location evidence="2">Cytoplasm</location>
        <location evidence="2">Cytoskeleton</location>
    </subcellularLocation>
</comment>
<dbReference type="PRINTS" id="PR01162">
    <property type="entry name" value="ALPHATUBULIN"/>
</dbReference>
<dbReference type="SMART" id="SM00864">
    <property type="entry name" value="Tubulin"/>
    <property type="match status" value="1"/>
</dbReference>
<dbReference type="InterPro" id="IPR000217">
    <property type="entry name" value="Tubulin"/>
</dbReference>
<evidence type="ECO:0000256" key="9">
    <source>
        <dbReference type="ARBA" id="ARBA00022842"/>
    </source>
</evidence>
<dbReference type="GO" id="GO:0005525">
    <property type="term" value="F:GTP binding"/>
    <property type="evidence" value="ECO:0007669"/>
    <property type="project" value="UniProtKB-UniRule"/>
</dbReference>
<evidence type="ECO:0000259" key="15">
    <source>
        <dbReference type="SMART" id="SM00865"/>
    </source>
</evidence>
<dbReference type="Gene3D" id="3.40.50.1440">
    <property type="entry name" value="Tubulin/FtsZ, GTPase domain"/>
    <property type="match status" value="1"/>
</dbReference>
<dbReference type="Gene3D" id="3.30.1330.20">
    <property type="entry name" value="Tubulin/FtsZ, C-terminal domain"/>
    <property type="match status" value="1"/>
</dbReference>
<keyword evidence="8" id="KW-0378">Hydrolase</keyword>
<dbReference type="GO" id="GO:0005200">
    <property type="term" value="F:structural constituent of cytoskeleton"/>
    <property type="evidence" value="ECO:0007669"/>
    <property type="project" value="InterPro"/>
</dbReference>
<comment type="caution">
    <text evidence="16">The sequence shown here is derived from an EMBL/GenBank/DDBJ whole genome shotgun (WGS) entry which is preliminary data.</text>
</comment>
<evidence type="ECO:0000256" key="3">
    <source>
        <dbReference type="ARBA" id="ARBA00009636"/>
    </source>
</evidence>
<evidence type="ECO:0000256" key="7">
    <source>
        <dbReference type="ARBA" id="ARBA00022741"/>
    </source>
</evidence>
<dbReference type="PRINTS" id="PR01161">
    <property type="entry name" value="TUBULIN"/>
</dbReference>
<sequence length="449" mass="49916">MRECVSVHVGQAGVQMGNAIWELFCLEHQINKDGRPAAKVDMAAPFTCDTVLNTFFQETAKDKLVPRAIFVDLEPSVIDPIRTGPFKNLFNRSWLLTGSEDAANNFARGFRTVGAEKMGQLVDKIRQLAESSNSLQGFIVYHSFGGGTGSGLTALLLEELAAEFDRKSKYQFSVYPAPTVSTSVVEPYNALLTTHFSLANSNCGFLVDNEAIYDICRKKLDIDHPHYTNLNQLVSQIVSSMTASMRCGGALNVDLCEFQTNLVPFPRIHFPLVSYAPIVSQECPFHQNITTQDITAACFAPDHQLVKCNQSSGKYMACCMLYRGDVVPSDVNDAIARVKTLHSVQFVNWCPTGFKVGINCQPPTRIPGADFAKVNRALCILCNTTAIVEAWERLSPKFSIMYAKKAFVHWFLGEGMEESEFLDAQDDMYTLEADYRLLNGSENEMEDEI</sequence>
<dbReference type="GO" id="GO:0005874">
    <property type="term" value="C:microtubule"/>
    <property type="evidence" value="ECO:0007669"/>
    <property type="project" value="UniProtKB-KW"/>
</dbReference>
<keyword evidence="11" id="KW-0206">Cytoskeleton</keyword>
<evidence type="ECO:0000256" key="5">
    <source>
        <dbReference type="ARBA" id="ARBA00022701"/>
    </source>
</evidence>
<evidence type="ECO:0000256" key="8">
    <source>
        <dbReference type="ARBA" id="ARBA00022801"/>
    </source>
</evidence>
<organism evidence="16 17">
    <name type="scientific">Laodelphax striatellus</name>
    <name type="common">Small brown planthopper</name>
    <name type="synonym">Delphax striatella</name>
    <dbReference type="NCBI Taxonomy" id="195883"/>
    <lineage>
        <taxon>Eukaryota</taxon>
        <taxon>Metazoa</taxon>
        <taxon>Ecdysozoa</taxon>
        <taxon>Arthropoda</taxon>
        <taxon>Hexapoda</taxon>
        <taxon>Insecta</taxon>
        <taxon>Pterygota</taxon>
        <taxon>Neoptera</taxon>
        <taxon>Paraneoptera</taxon>
        <taxon>Hemiptera</taxon>
        <taxon>Auchenorrhyncha</taxon>
        <taxon>Fulgoroidea</taxon>
        <taxon>Delphacidae</taxon>
        <taxon>Criomorphinae</taxon>
        <taxon>Laodelphax</taxon>
    </lineage>
</organism>
<evidence type="ECO:0000259" key="14">
    <source>
        <dbReference type="SMART" id="SM00864"/>
    </source>
</evidence>
<protein>
    <recommendedName>
        <fullName evidence="13">Tubulin alpha chain</fullName>
    </recommendedName>
</protein>
<keyword evidence="4" id="KW-0963">Cytoplasm</keyword>
<comment type="similarity">
    <text evidence="3 13">Belongs to the tubulin family.</text>
</comment>
<dbReference type="InterPro" id="IPR008280">
    <property type="entry name" value="Tub_FtsZ_C"/>
</dbReference>
<evidence type="ECO:0000256" key="6">
    <source>
        <dbReference type="ARBA" id="ARBA00022723"/>
    </source>
</evidence>
<evidence type="ECO:0000256" key="10">
    <source>
        <dbReference type="ARBA" id="ARBA00023134"/>
    </source>
</evidence>
<evidence type="ECO:0000313" key="17">
    <source>
        <dbReference type="Proteomes" id="UP000291343"/>
    </source>
</evidence>
<dbReference type="CDD" id="cd02186">
    <property type="entry name" value="alpha_tubulin"/>
    <property type="match status" value="1"/>
</dbReference>
<keyword evidence="17" id="KW-1185">Reference proteome</keyword>
<evidence type="ECO:0000256" key="11">
    <source>
        <dbReference type="ARBA" id="ARBA00023212"/>
    </source>
</evidence>
<name>A0A482XUF3_LAOST</name>
<keyword evidence="7 13" id="KW-0547">Nucleotide-binding</keyword>
<dbReference type="GO" id="GO:0046872">
    <property type="term" value="F:metal ion binding"/>
    <property type="evidence" value="ECO:0007669"/>
    <property type="project" value="UniProtKB-KW"/>
</dbReference>
<dbReference type="InParanoid" id="A0A482XUF3"/>
<dbReference type="InterPro" id="IPR002452">
    <property type="entry name" value="Alpha_tubulin"/>
</dbReference>
<dbReference type="SMR" id="A0A482XUF3"/>
<comment type="catalytic activity">
    <reaction evidence="12">
        <text>GTP + H2O = GDP + phosphate + H(+)</text>
        <dbReference type="Rhea" id="RHEA:19669"/>
        <dbReference type="ChEBI" id="CHEBI:15377"/>
        <dbReference type="ChEBI" id="CHEBI:15378"/>
        <dbReference type="ChEBI" id="CHEBI:37565"/>
        <dbReference type="ChEBI" id="CHEBI:43474"/>
        <dbReference type="ChEBI" id="CHEBI:58189"/>
    </reaction>
    <physiologicalReaction direction="left-to-right" evidence="12">
        <dbReference type="Rhea" id="RHEA:19670"/>
    </physiologicalReaction>
</comment>
<dbReference type="GO" id="GO:0016787">
    <property type="term" value="F:hydrolase activity"/>
    <property type="evidence" value="ECO:0007669"/>
    <property type="project" value="UniProtKB-KW"/>
</dbReference>
<evidence type="ECO:0000313" key="16">
    <source>
        <dbReference type="EMBL" id="RZF48451.1"/>
    </source>
</evidence>
<dbReference type="InterPro" id="IPR018316">
    <property type="entry name" value="Tubulin/FtsZ_2-layer-sand-dom"/>
</dbReference>
<dbReference type="InterPro" id="IPR017975">
    <property type="entry name" value="Tubulin_CS"/>
</dbReference>
<comment type="subunit">
    <text evidence="13">Dimer of alpha and beta chains. A typical microtubule is a hollow water-filled tube with an outer diameter of 25 nm and an inner diameter of 15 nM. Alpha-beta heterodimers associate head-to-tail to form protofilaments running lengthwise along the microtubule wall with the beta-tubulin subunit facing the microtubule plus end conferring a structural polarity. Microtubules usually have 13 protofilaments but different protofilament numbers can be found in some organisms and specialized cells.</text>
</comment>
<keyword evidence="6" id="KW-0479">Metal-binding</keyword>
<comment type="function">
    <text evidence="13">Tubulin is the major constituent of microtubules, a cylinder consisting of laterally associated linear protofilaments composed of alpha- and beta-tubulin heterodimers. Microtubules grow by the addition of GTP-tubulin dimers to the microtubule end, where a stabilizing cap forms. Below the cap, tubulin dimers are in GDP-bound state, owing to GTPase activity of alpha-tubulin.</text>
</comment>
<dbReference type="Gene3D" id="1.10.287.600">
    <property type="entry name" value="Helix hairpin bin"/>
    <property type="match status" value="1"/>
</dbReference>
<keyword evidence="10 13" id="KW-0342">GTP-binding</keyword>
<evidence type="ECO:0000256" key="2">
    <source>
        <dbReference type="ARBA" id="ARBA00004245"/>
    </source>
</evidence>
<dbReference type="InterPro" id="IPR037103">
    <property type="entry name" value="Tubulin/FtsZ-like_C"/>
</dbReference>
<dbReference type="STRING" id="195883.A0A482XUF3"/>
<dbReference type="Pfam" id="PF03953">
    <property type="entry name" value="Tubulin_C"/>
    <property type="match status" value="1"/>
</dbReference>
<dbReference type="InterPro" id="IPR003008">
    <property type="entry name" value="Tubulin_FtsZ_GTPase"/>
</dbReference>
<dbReference type="InterPro" id="IPR036525">
    <property type="entry name" value="Tubulin/FtsZ_GTPase_sf"/>
</dbReference>
<dbReference type="GO" id="GO:0005737">
    <property type="term" value="C:cytoplasm"/>
    <property type="evidence" value="ECO:0007669"/>
    <property type="project" value="UniProtKB-ARBA"/>
</dbReference>
<dbReference type="Proteomes" id="UP000291343">
    <property type="component" value="Unassembled WGS sequence"/>
</dbReference>
<dbReference type="SUPFAM" id="SSF52490">
    <property type="entry name" value="Tubulin nucleotide-binding domain-like"/>
    <property type="match status" value="1"/>
</dbReference>
<dbReference type="AlphaFoldDB" id="A0A482XUF3"/>
<evidence type="ECO:0000256" key="12">
    <source>
        <dbReference type="ARBA" id="ARBA00049117"/>
    </source>
</evidence>